<dbReference type="FunFam" id="1.10.10.10:FF:000001">
    <property type="entry name" value="LysR family transcriptional regulator"/>
    <property type="match status" value="1"/>
</dbReference>
<dbReference type="Proteomes" id="UP000537161">
    <property type="component" value="Unassembled WGS sequence"/>
</dbReference>
<dbReference type="InterPro" id="IPR036388">
    <property type="entry name" value="WH-like_DNA-bd_sf"/>
</dbReference>
<dbReference type="Gene3D" id="1.10.10.10">
    <property type="entry name" value="Winged helix-like DNA-binding domain superfamily/Winged helix DNA-binding domain"/>
    <property type="match status" value="1"/>
</dbReference>
<evidence type="ECO:0000256" key="3">
    <source>
        <dbReference type="ARBA" id="ARBA00023125"/>
    </source>
</evidence>
<proteinExistence type="inferred from homology"/>
<protein>
    <submittedName>
        <fullName evidence="6">DNA-binding transcriptional LysR family regulator</fullName>
    </submittedName>
</protein>
<dbReference type="InterPro" id="IPR005119">
    <property type="entry name" value="LysR_subst-bd"/>
</dbReference>
<dbReference type="GO" id="GO:0003677">
    <property type="term" value="F:DNA binding"/>
    <property type="evidence" value="ECO:0007669"/>
    <property type="project" value="UniProtKB-KW"/>
</dbReference>
<evidence type="ECO:0000256" key="1">
    <source>
        <dbReference type="ARBA" id="ARBA00009437"/>
    </source>
</evidence>
<evidence type="ECO:0000313" key="6">
    <source>
        <dbReference type="EMBL" id="MBB5705092.1"/>
    </source>
</evidence>
<dbReference type="AlphaFoldDB" id="A0A7W9B2J6"/>
<comment type="caution">
    <text evidence="6">The sequence shown here is derived from an EMBL/GenBank/DDBJ whole genome shotgun (WGS) entry which is preliminary data.</text>
</comment>
<keyword evidence="3 6" id="KW-0238">DNA-binding</keyword>
<dbReference type="SUPFAM" id="SSF46785">
    <property type="entry name" value="Winged helix' DNA-binding domain"/>
    <property type="match status" value="1"/>
</dbReference>
<accession>A0A7W9B2J6</accession>
<dbReference type="InterPro" id="IPR050950">
    <property type="entry name" value="HTH-type_LysR_regulators"/>
</dbReference>
<evidence type="ECO:0000256" key="4">
    <source>
        <dbReference type="ARBA" id="ARBA00023163"/>
    </source>
</evidence>
<evidence type="ECO:0000259" key="5">
    <source>
        <dbReference type="PROSITE" id="PS50931"/>
    </source>
</evidence>
<dbReference type="GO" id="GO:0003700">
    <property type="term" value="F:DNA-binding transcription factor activity"/>
    <property type="evidence" value="ECO:0007669"/>
    <property type="project" value="InterPro"/>
</dbReference>
<dbReference type="EMBL" id="JACIJH010000001">
    <property type="protein sequence ID" value="MBB5705092.1"/>
    <property type="molecule type" value="Genomic_DNA"/>
</dbReference>
<dbReference type="PANTHER" id="PTHR30419:SF8">
    <property type="entry name" value="NITROGEN ASSIMILATION TRANSCRIPTIONAL ACTIVATOR-RELATED"/>
    <property type="match status" value="1"/>
</dbReference>
<keyword evidence="7" id="KW-1185">Reference proteome</keyword>
<name>A0A7W9B2J6_9SPHN</name>
<comment type="similarity">
    <text evidence="1">Belongs to the LysR transcriptional regulatory family.</text>
</comment>
<evidence type="ECO:0000313" key="7">
    <source>
        <dbReference type="Proteomes" id="UP000537161"/>
    </source>
</evidence>
<dbReference type="InterPro" id="IPR036390">
    <property type="entry name" value="WH_DNA-bd_sf"/>
</dbReference>
<dbReference type="PROSITE" id="PS50931">
    <property type="entry name" value="HTH_LYSR"/>
    <property type="match status" value="1"/>
</dbReference>
<keyword evidence="4" id="KW-0804">Transcription</keyword>
<sequence>MELRHLVHAKSLADEGSFRVAAAKLGLTQPALTKSIQALEAEVGVRLFDRSRKGIAPTAAGAALLRRATGLLDGMADLQAELRAIRGGRLGKVRAGLGPVPAKLVLAPSMERFVRDGMGIEISTEIGSASDLALKVARGELDFLIASLAEDLPIEGIETTLVGTMPLALLARHDHPVLAEGLPGAEALDRFPILGGRIPVTSHRRIAAGGYRPLLACDDYDVIGRVALNSDALVVATPALTRMGWPYSELAPLPLPASWPDDRRVAQLYLATREGKTMSPAAAEVVAEFRRQLDVALI</sequence>
<dbReference type="Pfam" id="PF03466">
    <property type="entry name" value="LysR_substrate"/>
    <property type="match status" value="1"/>
</dbReference>
<dbReference type="RefSeq" id="WP_184094816.1">
    <property type="nucleotide sequence ID" value="NZ_JACIJH010000001.1"/>
</dbReference>
<reference evidence="6 7" key="1">
    <citation type="submission" date="2020-08" db="EMBL/GenBank/DDBJ databases">
        <title>Genomic Encyclopedia of Type Strains, Phase IV (KMG-IV): sequencing the most valuable type-strain genomes for metagenomic binning, comparative biology and taxonomic classification.</title>
        <authorList>
            <person name="Goeker M."/>
        </authorList>
    </citation>
    <scope>NUCLEOTIDE SEQUENCE [LARGE SCALE GENOMIC DNA]</scope>
    <source>
        <strain evidence="6 7">DSM 27163</strain>
    </source>
</reference>
<keyword evidence="2" id="KW-0805">Transcription regulation</keyword>
<feature type="domain" description="HTH lysR-type" evidence="5">
    <location>
        <begin position="1"/>
        <end position="58"/>
    </location>
</feature>
<dbReference type="GO" id="GO:0005829">
    <property type="term" value="C:cytosol"/>
    <property type="evidence" value="ECO:0007669"/>
    <property type="project" value="TreeGrafter"/>
</dbReference>
<organism evidence="6 7">
    <name type="scientific">Sphingopyxis panaciterrulae</name>
    <dbReference type="NCBI Taxonomy" id="462372"/>
    <lineage>
        <taxon>Bacteria</taxon>
        <taxon>Pseudomonadati</taxon>
        <taxon>Pseudomonadota</taxon>
        <taxon>Alphaproteobacteria</taxon>
        <taxon>Sphingomonadales</taxon>
        <taxon>Sphingomonadaceae</taxon>
        <taxon>Sphingopyxis</taxon>
    </lineage>
</organism>
<dbReference type="PANTHER" id="PTHR30419">
    <property type="entry name" value="HTH-TYPE TRANSCRIPTIONAL REGULATOR YBHD"/>
    <property type="match status" value="1"/>
</dbReference>
<evidence type="ECO:0000256" key="2">
    <source>
        <dbReference type="ARBA" id="ARBA00023015"/>
    </source>
</evidence>
<dbReference type="InterPro" id="IPR000847">
    <property type="entry name" value="LysR_HTH_N"/>
</dbReference>
<gene>
    <name evidence="6" type="ORF">FHR21_000417</name>
</gene>
<dbReference type="SUPFAM" id="SSF53850">
    <property type="entry name" value="Periplasmic binding protein-like II"/>
    <property type="match status" value="1"/>
</dbReference>
<dbReference type="Pfam" id="PF00126">
    <property type="entry name" value="HTH_1"/>
    <property type="match status" value="1"/>
</dbReference>
<dbReference type="PRINTS" id="PR00039">
    <property type="entry name" value="HTHLYSR"/>
</dbReference>
<dbReference type="Gene3D" id="3.40.190.290">
    <property type="match status" value="1"/>
</dbReference>